<dbReference type="PANTHER" id="PTHR34139:SF1">
    <property type="entry name" value="RNASE MJ1380-RELATED"/>
    <property type="match status" value="1"/>
</dbReference>
<evidence type="ECO:0000256" key="3">
    <source>
        <dbReference type="ARBA" id="ARBA00022722"/>
    </source>
</evidence>
<dbReference type="InterPro" id="IPR008201">
    <property type="entry name" value="HepT-like"/>
</dbReference>
<evidence type="ECO:0000256" key="5">
    <source>
        <dbReference type="ARBA" id="ARBA00022801"/>
    </source>
</evidence>
<sequence length="114" mass="13199">MQKSPSPYIHHIIDSTTQISEYLEGLNEAEFRQNRLVQDAVVRQLELIGEACSNLEENFRNSHPNIPWMQIIGMRNKLAHEYWDIDLGLIWQTAVSDAPQLKRQLLELTSQVGK</sequence>
<evidence type="ECO:0000256" key="4">
    <source>
        <dbReference type="ARBA" id="ARBA00022741"/>
    </source>
</evidence>
<dbReference type="GO" id="GO:0110001">
    <property type="term" value="C:toxin-antitoxin complex"/>
    <property type="evidence" value="ECO:0007669"/>
    <property type="project" value="InterPro"/>
</dbReference>
<protein>
    <recommendedName>
        <fullName evidence="8">DUF86 domain-containing protein</fullName>
    </recommendedName>
</protein>
<proteinExistence type="predicted"/>
<dbReference type="GO" id="GO:0016787">
    <property type="term" value="F:hydrolase activity"/>
    <property type="evidence" value="ECO:0007669"/>
    <property type="project" value="UniProtKB-KW"/>
</dbReference>
<dbReference type="AlphaFoldDB" id="A0A2M7TL88"/>
<keyword evidence="5" id="KW-0378">Hydrolase</keyword>
<keyword evidence="3" id="KW-0540">Nuclease</keyword>
<dbReference type="InterPro" id="IPR051813">
    <property type="entry name" value="HepT_RNase_toxin"/>
</dbReference>
<keyword evidence="2" id="KW-1277">Toxin-antitoxin system</keyword>
<evidence type="ECO:0008006" key="8">
    <source>
        <dbReference type="Google" id="ProtNLM"/>
    </source>
</evidence>
<dbReference type="EMBL" id="PFNL01000027">
    <property type="protein sequence ID" value="PIZ47825.1"/>
    <property type="molecule type" value="Genomic_DNA"/>
</dbReference>
<keyword evidence="4" id="KW-0547">Nucleotide-binding</keyword>
<keyword evidence="1" id="KW-0597">Phosphoprotein</keyword>
<gene>
    <name evidence="6" type="ORF">COY32_01090</name>
</gene>
<dbReference type="PANTHER" id="PTHR34139">
    <property type="entry name" value="UPF0331 PROTEIN MJ0127"/>
    <property type="match status" value="1"/>
</dbReference>
<evidence type="ECO:0000313" key="7">
    <source>
        <dbReference type="Proteomes" id="UP000228920"/>
    </source>
</evidence>
<name>A0A2M7TL88_UNCKA</name>
<accession>A0A2M7TL88</accession>
<reference evidence="7" key="1">
    <citation type="submission" date="2017-09" db="EMBL/GenBank/DDBJ databases">
        <title>Depth-based differentiation of microbial function through sediment-hosted aquifers and enrichment of novel symbionts in the deep terrestrial subsurface.</title>
        <authorList>
            <person name="Probst A.J."/>
            <person name="Ladd B."/>
            <person name="Jarett J.K."/>
            <person name="Geller-Mcgrath D.E."/>
            <person name="Sieber C.M.K."/>
            <person name="Emerson J.B."/>
            <person name="Anantharaman K."/>
            <person name="Thomas B.C."/>
            <person name="Malmstrom R."/>
            <person name="Stieglmeier M."/>
            <person name="Klingl A."/>
            <person name="Woyke T."/>
            <person name="Ryan C.M."/>
            <person name="Banfield J.F."/>
        </authorList>
    </citation>
    <scope>NUCLEOTIDE SEQUENCE [LARGE SCALE GENOMIC DNA]</scope>
</reference>
<evidence type="ECO:0000256" key="2">
    <source>
        <dbReference type="ARBA" id="ARBA00022649"/>
    </source>
</evidence>
<evidence type="ECO:0000313" key="6">
    <source>
        <dbReference type="EMBL" id="PIZ47825.1"/>
    </source>
</evidence>
<comment type="caution">
    <text evidence="6">The sequence shown here is derived from an EMBL/GenBank/DDBJ whole genome shotgun (WGS) entry which is preliminary data.</text>
</comment>
<evidence type="ECO:0000256" key="1">
    <source>
        <dbReference type="ARBA" id="ARBA00022553"/>
    </source>
</evidence>
<dbReference type="Pfam" id="PF01934">
    <property type="entry name" value="HepT-like"/>
    <property type="match status" value="1"/>
</dbReference>
<dbReference type="GO" id="GO:0000166">
    <property type="term" value="F:nucleotide binding"/>
    <property type="evidence" value="ECO:0007669"/>
    <property type="project" value="UniProtKB-KW"/>
</dbReference>
<dbReference type="Proteomes" id="UP000228920">
    <property type="component" value="Unassembled WGS sequence"/>
</dbReference>
<dbReference type="GO" id="GO:0004540">
    <property type="term" value="F:RNA nuclease activity"/>
    <property type="evidence" value="ECO:0007669"/>
    <property type="project" value="InterPro"/>
</dbReference>
<organism evidence="6 7">
    <name type="scientific">candidate division WWE3 bacterium CG_4_10_14_0_2_um_filter_41_14</name>
    <dbReference type="NCBI Taxonomy" id="1975072"/>
    <lineage>
        <taxon>Bacteria</taxon>
        <taxon>Katanobacteria</taxon>
    </lineage>
</organism>